<comment type="caution">
    <text evidence="2">The sequence shown here is derived from an EMBL/GenBank/DDBJ whole genome shotgun (WGS) entry which is preliminary data.</text>
</comment>
<proteinExistence type="predicted"/>
<dbReference type="PANTHER" id="PTHR19872:SF7">
    <property type="entry name" value="F-BOX AND WD REPEAT DOMAIN CONTAINING PROTEIN 10B-RELATED"/>
    <property type="match status" value="1"/>
</dbReference>
<dbReference type="Proteomes" id="UP000784294">
    <property type="component" value="Unassembled WGS sequence"/>
</dbReference>
<gene>
    <name evidence="2" type="ORF">PXEA_LOCUS11055</name>
</gene>
<organism evidence="2 3">
    <name type="scientific">Protopolystoma xenopodis</name>
    <dbReference type="NCBI Taxonomy" id="117903"/>
    <lineage>
        <taxon>Eukaryota</taxon>
        <taxon>Metazoa</taxon>
        <taxon>Spiralia</taxon>
        <taxon>Lophotrochozoa</taxon>
        <taxon>Platyhelminthes</taxon>
        <taxon>Monogenea</taxon>
        <taxon>Polyopisthocotylea</taxon>
        <taxon>Polystomatidea</taxon>
        <taxon>Polystomatidae</taxon>
        <taxon>Protopolystoma</taxon>
    </lineage>
</organism>
<dbReference type="SUPFAM" id="SSF50978">
    <property type="entry name" value="WD40 repeat-like"/>
    <property type="match status" value="1"/>
</dbReference>
<dbReference type="EMBL" id="CAAALY010033428">
    <property type="protein sequence ID" value="VEL17615.1"/>
    <property type="molecule type" value="Genomic_DNA"/>
</dbReference>
<dbReference type="OrthoDB" id="674604at2759"/>
<dbReference type="InterPro" id="IPR051075">
    <property type="entry name" value="SCF_subunit_WD-repeat"/>
</dbReference>
<name>A0A3S5BAF2_9PLAT</name>
<dbReference type="PANTHER" id="PTHR19872">
    <property type="entry name" value="UBIQUITIN LIGASE SPECIFICITY FACTOR/HREP PROTEIN"/>
    <property type="match status" value="1"/>
</dbReference>
<evidence type="ECO:0000256" key="1">
    <source>
        <dbReference type="SAM" id="MobiDB-lite"/>
    </source>
</evidence>
<dbReference type="InterPro" id="IPR015943">
    <property type="entry name" value="WD40/YVTN_repeat-like_dom_sf"/>
</dbReference>
<evidence type="ECO:0000313" key="2">
    <source>
        <dbReference type="EMBL" id="VEL17615.1"/>
    </source>
</evidence>
<protein>
    <submittedName>
        <fullName evidence="2">Uncharacterized protein</fullName>
    </submittedName>
</protein>
<dbReference type="AlphaFoldDB" id="A0A3S5BAF2"/>
<evidence type="ECO:0000313" key="3">
    <source>
        <dbReference type="Proteomes" id="UP000784294"/>
    </source>
</evidence>
<sequence length="269" mass="30548">MRYLRLVTGCMDGRIRIWSLITFNCLREFRGNQYSDPILAICHSENSFLVSTRTNVLHFTFEPVFWRYDLPAECMTPSERLRSRLSKAANSPQLACFRESRSTCTLASSYSAQAAKYHHDTADSLQYLRVPGCKTLAEVPRPLAKNFGLPGKQRSISRVHRACLVGASDPRILQQAAEYMEAYTVECFEQPPVMTNFNPTYYENKTATDGSPIVEDLISTPSPIQDNLSDRSSSEDGEYNFSMSLHSYPNVYNNKKLQAKDSKPNRQVT</sequence>
<feature type="region of interest" description="Disordered" evidence="1">
    <location>
        <begin position="221"/>
        <end position="240"/>
    </location>
</feature>
<reference evidence="2" key="1">
    <citation type="submission" date="2018-11" db="EMBL/GenBank/DDBJ databases">
        <authorList>
            <consortium name="Pathogen Informatics"/>
        </authorList>
    </citation>
    <scope>NUCLEOTIDE SEQUENCE</scope>
</reference>
<keyword evidence="3" id="KW-1185">Reference proteome</keyword>
<dbReference type="InterPro" id="IPR036322">
    <property type="entry name" value="WD40_repeat_dom_sf"/>
</dbReference>
<accession>A0A3S5BAF2</accession>
<dbReference type="Gene3D" id="2.130.10.10">
    <property type="entry name" value="YVTN repeat-like/Quinoprotein amine dehydrogenase"/>
    <property type="match status" value="1"/>
</dbReference>